<proteinExistence type="predicted"/>
<sequence>MKLHERLAALESSPVPTWVFDLDFFRQRWANKPALELWRASTAEELYGRDYSDMSESTRARMRGYIDGFRVGRTAEEEWTLYPKGEPVTVKLFMTGVPLDDGRTGVLIQGFVKEKAPSPDLVRSIEALRHTSVMVTLLDMAGEIVLQNPAAQRAFGASAPFHARFPDDVVPETLLAAARDGEVFLLETAVRTESGERWHAIEARTLPDPATGQTVILVHHTDETARRGAERRAAEEGQLAEALRGTLALVERQKQEILALSAPVLEVSARTIALPIIGALDAARAAEMEGRILGAVSARGAEHVILDLTGADALTAETAEQVARLGHAIRLLGARPIATGITSKLARTLVHANVDLGEILLLRSLRDGIEAARRERT</sequence>
<dbReference type="OrthoDB" id="5507190at2"/>
<reference evidence="3 4" key="1">
    <citation type="submission" date="2019-04" db="EMBL/GenBank/DDBJ databases">
        <authorList>
            <person name="Li Y."/>
            <person name="Wang J."/>
        </authorList>
    </citation>
    <scope>NUCLEOTIDE SEQUENCE [LARGE SCALE GENOMIC DNA]</scope>
    <source>
        <strain evidence="3 4">DSM 14668</strain>
    </source>
</reference>
<dbReference type="InterPro" id="IPR035965">
    <property type="entry name" value="PAS-like_dom_sf"/>
</dbReference>
<dbReference type="Pfam" id="PF01740">
    <property type="entry name" value="STAS"/>
    <property type="match status" value="1"/>
</dbReference>
<dbReference type="InterPro" id="IPR051932">
    <property type="entry name" value="Bact_StressResp_Reg"/>
</dbReference>
<gene>
    <name evidence="3" type="ORF">E8A74_41995</name>
</gene>
<dbReference type="RefSeq" id="WP_136934766.1">
    <property type="nucleotide sequence ID" value="NZ_SSMQ01000071.1"/>
</dbReference>
<dbReference type="InterPro" id="IPR000014">
    <property type="entry name" value="PAS"/>
</dbReference>
<keyword evidence="1" id="KW-0597">Phosphoprotein</keyword>
<dbReference type="PANTHER" id="PTHR33745:SF3">
    <property type="entry name" value="RSBT CO-ANTAGONIST PROTEIN RSBRC"/>
    <property type="match status" value="1"/>
</dbReference>
<dbReference type="PANTHER" id="PTHR33745">
    <property type="entry name" value="RSBT ANTAGONIST PROTEIN RSBS-RELATED"/>
    <property type="match status" value="1"/>
</dbReference>
<evidence type="ECO:0000256" key="1">
    <source>
        <dbReference type="ARBA" id="ARBA00022553"/>
    </source>
</evidence>
<dbReference type="SUPFAM" id="SSF52091">
    <property type="entry name" value="SpoIIaa-like"/>
    <property type="match status" value="1"/>
</dbReference>
<dbReference type="Gene3D" id="3.30.450.20">
    <property type="entry name" value="PAS domain"/>
    <property type="match status" value="2"/>
</dbReference>
<evidence type="ECO:0000259" key="2">
    <source>
        <dbReference type="PROSITE" id="PS50801"/>
    </source>
</evidence>
<dbReference type="Pfam" id="PF13188">
    <property type="entry name" value="PAS_8"/>
    <property type="match status" value="1"/>
</dbReference>
<dbReference type="InterPro" id="IPR002645">
    <property type="entry name" value="STAS_dom"/>
</dbReference>
<evidence type="ECO:0000313" key="4">
    <source>
        <dbReference type="Proteomes" id="UP000309215"/>
    </source>
</evidence>
<dbReference type="PROSITE" id="PS50801">
    <property type="entry name" value="STAS"/>
    <property type="match status" value="1"/>
</dbReference>
<evidence type="ECO:0000313" key="3">
    <source>
        <dbReference type="EMBL" id="TKC98247.1"/>
    </source>
</evidence>
<dbReference type="InterPro" id="IPR036513">
    <property type="entry name" value="STAS_dom_sf"/>
</dbReference>
<dbReference type="Gene3D" id="3.30.750.24">
    <property type="entry name" value="STAS domain"/>
    <property type="match status" value="1"/>
</dbReference>
<name>A0A4U1IUX3_9BACT</name>
<feature type="domain" description="STAS" evidence="2">
    <location>
        <begin position="261"/>
        <end position="372"/>
    </location>
</feature>
<dbReference type="EMBL" id="SSMQ01000071">
    <property type="protein sequence ID" value="TKC98247.1"/>
    <property type="molecule type" value="Genomic_DNA"/>
</dbReference>
<dbReference type="CDD" id="cd07041">
    <property type="entry name" value="STAS_RsbR_RsbS_like"/>
    <property type="match status" value="1"/>
</dbReference>
<dbReference type="SUPFAM" id="SSF55785">
    <property type="entry name" value="PYP-like sensor domain (PAS domain)"/>
    <property type="match status" value="2"/>
</dbReference>
<dbReference type="AlphaFoldDB" id="A0A4U1IUX3"/>
<keyword evidence="4" id="KW-1185">Reference proteome</keyword>
<accession>A0A4U1IUX3</accession>
<comment type="caution">
    <text evidence="3">The sequence shown here is derived from an EMBL/GenBank/DDBJ whole genome shotgun (WGS) entry which is preliminary data.</text>
</comment>
<dbReference type="Proteomes" id="UP000309215">
    <property type="component" value="Unassembled WGS sequence"/>
</dbReference>
<protein>
    <submittedName>
        <fullName evidence="3">PAS domain-containing protein</fullName>
    </submittedName>
</protein>
<organism evidence="3 4">
    <name type="scientific">Polyangium fumosum</name>
    <dbReference type="NCBI Taxonomy" id="889272"/>
    <lineage>
        <taxon>Bacteria</taxon>
        <taxon>Pseudomonadati</taxon>
        <taxon>Myxococcota</taxon>
        <taxon>Polyangia</taxon>
        <taxon>Polyangiales</taxon>
        <taxon>Polyangiaceae</taxon>
        <taxon>Polyangium</taxon>
    </lineage>
</organism>